<dbReference type="RefSeq" id="WP_079425520.1">
    <property type="nucleotide sequence ID" value="NZ_MZGV01000031.1"/>
</dbReference>
<name>A0A1V4IKE4_9CLOT</name>
<dbReference type="PANTHER" id="PTHR30087:SF1">
    <property type="entry name" value="HYPOTHETICAL CYTOSOLIC PROTEIN"/>
    <property type="match status" value="1"/>
</dbReference>
<sequence length="145" mass="15911">MYLVSACLAGEKCRYDGKSSEIEYIKKLVEDGKAVLICPEQLGGLSTPRIPCEIIEDEQGNRRVIGKDGKDYTKQYTEGAKKSLEIAESKEIKKAILKAKSPSCGCKSIYDGSFTGKLIEGKGFTAELLMKNGIEVYTEDEATDI</sequence>
<keyword evidence="2" id="KW-1185">Reference proteome</keyword>
<dbReference type="Pfam" id="PF04463">
    <property type="entry name" value="2-thiour_desulf"/>
    <property type="match status" value="1"/>
</dbReference>
<evidence type="ECO:0000313" key="1">
    <source>
        <dbReference type="EMBL" id="OPJ60502.1"/>
    </source>
</evidence>
<protein>
    <submittedName>
        <fullName evidence="1">Uncharacterized protein</fullName>
    </submittedName>
</protein>
<dbReference type="STRING" id="1450648.CLORY_28110"/>
<dbReference type="InterPro" id="IPR007553">
    <property type="entry name" value="2-thiour_desulf"/>
</dbReference>
<organism evidence="1 2">
    <name type="scientific">Clostridium oryzae</name>
    <dbReference type="NCBI Taxonomy" id="1450648"/>
    <lineage>
        <taxon>Bacteria</taxon>
        <taxon>Bacillati</taxon>
        <taxon>Bacillota</taxon>
        <taxon>Clostridia</taxon>
        <taxon>Eubacteriales</taxon>
        <taxon>Clostridiaceae</taxon>
        <taxon>Clostridium</taxon>
    </lineage>
</organism>
<dbReference type="OrthoDB" id="9797779at2"/>
<reference evidence="1 2" key="1">
    <citation type="submission" date="2017-03" db="EMBL/GenBank/DDBJ databases">
        <title>Genome sequence of Clostridium oryzae DSM 28571.</title>
        <authorList>
            <person name="Poehlein A."/>
            <person name="Daniel R."/>
        </authorList>
    </citation>
    <scope>NUCLEOTIDE SEQUENCE [LARGE SCALE GENOMIC DNA]</scope>
    <source>
        <strain evidence="1 2">DSM 28571</strain>
    </source>
</reference>
<evidence type="ECO:0000313" key="2">
    <source>
        <dbReference type="Proteomes" id="UP000190080"/>
    </source>
</evidence>
<dbReference type="Proteomes" id="UP000190080">
    <property type="component" value="Unassembled WGS sequence"/>
</dbReference>
<comment type="caution">
    <text evidence="1">The sequence shown here is derived from an EMBL/GenBank/DDBJ whole genome shotgun (WGS) entry which is preliminary data.</text>
</comment>
<proteinExistence type="predicted"/>
<dbReference type="AlphaFoldDB" id="A0A1V4IKE4"/>
<dbReference type="PANTHER" id="PTHR30087">
    <property type="entry name" value="INNER MEMBRANE PROTEIN"/>
    <property type="match status" value="1"/>
</dbReference>
<gene>
    <name evidence="1" type="ORF">CLORY_28110</name>
</gene>
<accession>A0A1V4IKE4</accession>
<dbReference type="EMBL" id="MZGV01000031">
    <property type="protein sequence ID" value="OPJ60502.1"/>
    <property type="molecule type" value="Genomic_DNA"/>
</dbReference>